<evidence type="ECO:0000313" key="8">
    <source>
        <dbReference type="Proteomes" id="UP000297475"/>
    </source>
</evidence>
<keyword evidence="8" id="KW-1185">Reference proteome</keyword>
<keyword evidence="2 4" id="KW-0808">Transferase</keyword>
<dbReference type="Pfam" id="PF00108">
    <property type="entry name" value="Thiolase_N"/>
    <property type="match status" value="1"/>
</dbReference>
<gene>
    <name evidence="7" type="ORF">E4656_16200</name>
</gene>
<dbReference type="NCBIfam" id="TIGR01930">
    <property type="entry name" value="AcCoA-C-Actrans"/>
    <property type="match status" value="1"/>
</dbReference>
<sequence length="380" mass="39293">MNSRVWIVAARRTPVAPVNGALRELGVADLAAPVIRQLLQDAAIGADQIDQVILGNALYGGGNPARLVALAAGLPESLSALTLDTQCCSGLDALRLGAQSIEAGQADLVLAGGVESTSRRPIRQHRPTGTDGIPVTYERPPFTPWLERDPDMADSAARLAAEEGIDLNTQNDWACRSHRKALAAKDRLAAECVPLGGLSVDAATRPMSPALAARTPVIAHCGEGRVNVAGTALQADAAAVVLLVSDEARRRLSPSLPAIRWRAGLAGGSLADSPPRAMVPVVQQLLAREGLSPTDLHCAEIMEAFAVQAISNCRDLHLPDECINRGGGALARGHPIGASGAILAVRAFHELSTVPVGARALLAIAAAGGLASAALLAREQ</sequence>
<comment type="caution">
    <text evidence="7">The sequence shown here is derived from an EMBL/GenBank/DDBJ whole genome shotgun (WGS) entry which is preliminary data.</text>
</comment>
<keyword evidence="3 4" id="KW-0012">Acyltransferase</keyword>
<accession>A0A4Z0W3E9</accession>
<dbReference type="PROSITE" id="PS00737">
    <property type="entry name" value="THIOLASE_2"/>
    <property type="match status" value="1"/>
</dbReference>
<dbReference type="OrthoDB" id="9764638at2"/>
<dbReference type="Pfam" id="PF02803">
    <property type="entry name" value="Thiolase_C"/>
    <property type="match status" value="1"/>
</dbReference>
<proteinExistence type="inferred from homology"/>
<dbReference type="PIRSF" id="PIRSF000429">
    <property type="entry name" value="Ac-CoA_Ac_transf"/>
    <property type="match status" value="1"/>
</dbReference>
<dbReference type="InterPro" id="IPR016039">
    <property type="entry name" value="Thiolase-like"/>
</dbReference>
<dbReference type="PANTHER" id="PTHR18919:SF107">
    <property type="entry name" value="ACETYL-COA ACETYLTRANSFERASE, CYTOSOLIC"/>
    <property type="match status" value="1"/>
</dbReference>
<evidence type="ECO:0000256" key="1">
    <source>
        <dbReference type="ARBA" id="ARBA00010982"/>
    </source>
</evidence>
<evidence type="ECO:0000256" key="4">
    <source>
        <dbReference type="RuleBase" id="RU003557"/>
    </source>
</evidence>
<dbReference type="InterPro" id="IPR020613">
    <property type="entry name" value="Thiolase_CS"/>
</dbReference>
<dbReference type="EMBL" id="SRMF01000008">
    <property type="protein sequence ID" value="TGG91569.1"/>
    <property type="molecule type" value="Genomic_DNA"/>
</dbReference>
<evidence type="ECO:0000313" key="7">
    <source>
        <dbReference type="EMBL" id="TGG91569.1"/>
    </source>
</evidence>
<dbReference type="InterPro" id="IPR020617">
    <property type="entry name" value="Thiolase_C"/>
</dbReference>
<dbReference type="PANTHER" id="PTHR18919">
    <property type="entry name" value="ACETYL-COA C-ACYLTRANSFERASE"/>
    <property type="match status" value="1"/>
</dbReference>
<dbReference type="InterPro" id="IPR002155">
    <property type="entry name" value="Thiolase"/>
</dbReference>
<dbReference type="Proteomes" id="UP000297475">
    <property type="component" value="Unassembled WGS sequence"/>
</dbReference>
<comment type="similarity">
    <text evidence="1 4">Belongs to the thiolase-like superfamily. Thiolase family.</text>
</comment>
<dbReference type="CDD" id="cd00751">
    <property type="entry name" value="thiolase"/>
    <property type="match status" value="1"/>
</dbReference>
<evidence type="ECO:0000259" key="6">
    <source>
        <dbReference type="Pfam" id="PF02803"/>
    </source>
</evidence>
<feature type="domain" description="Thiolase C-terminal" evidence="6">
    <location>
        <begin position="279"/>
        <end position="377"/>
    </location>
</feature>
<dbReference type="GO" id="GO:0003988">
    <property type="term" value="F:acetyl-CoA C-acyltransferase activity"/>
    <property type="evidence" value="ECO:0007669"/>
    <property type="project" value="UniProtKB-ARBA"/>
</dbReference>
<dbReference type="Gene3D" id="3.40.47.10">
    <property type="match status" value="1"/>
</dbReference>
<evidence type="ECO:0000259" key="5">
    <source>
        <dbReference type="Pfam" id="PF00108"/>
    </source>
</evidence>
<name>A0A4Z0W3E9_9GAMM</name>
<evidence type="ECO:0000256" key="2">
    <source>
        <dbReference type="ARBA" id="ARBA00022679"/>
    </source>
</evidence>
<evidence type="ECO:0000256" key="3">
    <source>
        <dbReference type="ARBA" id="ARBA00023315"/>
    </source>
</evidence>
<feature type="domain" description="Thiolase N-terminal" evidence="5">
    <location>
        <begin position="5"/>
        <end position="245"/>
    </location>
</feature>
<dbReference type="SUPFAM" id="SSF53901">
    <property type="entry name" value="Thiolase-like"/>
    <property type="match status" value="2"/>
</dbReference>
<dbReference type="RefSeq" id="WP_135484353.1">
    <property type="nucleotide sequence ID" value="NZ_SRMF01000008.1"/>
</dbReference>
<reference evidence="7 8" key="1">
    <citation type="submission" date="2019-04" db="EMBL/GenBank/DDBJ databases">
        <title>Natronospirillum operosus gen. nov., sp. nov., a haloalkaliphilic satellite isolated from decaying biomass of laboratory culture of cyanobacterium Geitlerinema sp. and proposal of Natronospirillaceae fam. nov. and Saccharospirillaceae fam. nov.</title>
        <authorList>
            <person name="Kevbrin V."/>
            <person name="Boltyanskaya Y."/>
            <person name="Koziaeva V."/>
            <person name="Grouzdev D.S."/>
            <person name="Park M."/>
            <person name="Cho J."/>
        </authorList>
    </citation>
    <scope>NUCLEOTIDE SEQUENCE [LARGE SCALE GENOMIC DNA]</scope>
    <source>
        <strain evidence="7 8">G-116</strain>
    </source>
</reference>
<organism evidence="7 8">
    <name type="scientific">Natronospirillum operosum</name>
    <dbReference type="NCBI Taxonomy" id="2759953"/>
    <lineage>
        <taxon>Bacteria</taxon>
        <taxon>Pseudomonadati</taxon>
        <taxon>Pseudomonadota</taxon>
        <taxon>Gammaproteobacteria</taxon>
        <taxon>Oceanospirillales</taxon>
        <taxon>Natronospirillaceae</taxon>
        <taxon>Natronospirillum</taxon>
    </lineage>
</organism>
<protein>
    <submittedName>
        <fullName evidence="7">Thiolase family protein</fullName>
    </submittedName>
</protein>
<dbReference type="InterPro" id="IPR020616">
    <property type="entry name" value="Thiolase_N"/>
</dbReference>
<dbReference type="AlphaFoldDB" id="A0A4Z0W3E9"/>